<protein>
    <submittedName>
        <fullName evidence="2">Uncharacterized protein</fullName>
    </submittedName>
</protein>
<evidence type="ECO:0000313" key="3">
    <source>
        <dbReference type="Proteomes" id="UP000800041"/>
    </source>
</evidence>
<gene>
    <name evidence="2" type="ORF">K402DRAFT_465896</name>
</gene>
<evidence type="ECO:0000313" key="2">
    <source>
        <dbReference type="EMBL" id="KAF1983517.1"/>
    </source>
</evidence>
<dbReference type="Proteomes" id="UP000800041">
    <property type="component" value="Unassembled WGS sequence"/>
</dbReference>
<organism evidence="2 3">
    <name type="scientific">Aulographum hederae CBS 113979</name>
    <dbReference type="NCBI Taxonomy" id="1176131"/>
    <lineage>
        <taxon>Eukaryota</taxon>
        <taxon>Fungi</taxon>
        <taxon>Dikarya</taxon>
        <taxon>Ascomycota</taxon>
        <taxon>Pezizomycotina</taxon>
        <taxon>Dothideomycetes</taxon>
        <taxon>Pleosporomycetidae</taxon>
        <taxon>Aulographales</taxon>
        <taxon>Aulographaceae</taxon>
    </lineage>
</organism>
<dbReference type="AlphaFoldDB" id="A0A6G1GRX2"/>
<dbReference type="EMBL" id="ML977174">
    <property type="protein sequence ID" value="KAF1983517.1"/>
    <property type="molecule type" value="Genomic_DNA"/>
</dbReference>
<accession>A0A6G1GRX2</accession>
<name>A0A6G1GRX2_9PEZI</name>
<reference evidence="2" key="1">
    <citation type="journal article" date="2020" name="Stud. Mycol.">
        <title>101 Dothideomycetes genomes: a test case for predicting lifestyles and emergence of pathogens.</title>
        <authorList>
            <person name="Haridas S."/>
            <person name="Albert R."/>
            <person name="Binder M."/>
            <person name="Bloem J."/>
            <person name="Labutti K."/>
            <person name="Salamov A."/>
            <person name="Andreopoulos B."/>
            <person name="Baker S."/>
            <person name="Barry K."/>
            <person name="Bills G."/>
            <person name="Bluhm B."/>
            <person name="Cannon C."/>
            <person name="Castanera R."/>
            <person name="Culley D."/>
            <person name="Daum C."/>
            <person name="Ezra D."/>
            <person name="Gonzalez J."/>
            <person name="Henrissat B."/>
            <person name="Kuo A."/>
            <person name="Liang C."/>
            <person name="Lipzen A."/>
            <person name="Lutzoni F."/>
            <person name="Magnuson J."/>
            <person name="Mondo S."/>
            <person name="Nolan M."/>
            <person name="Ohm R."/>
            <person name="Pangilinan J."/>
            <person name="Park H.-J."/>
            <person name="Ramirez L."/>
            <person name="Alfaro M."/>
            <person name="Sun H."/>
            <person name="Tritt A."/>
            <person name="Yoshinaga Y."/>
            <person name="Zwiers L.-H."/>
            <person name="Turgeon B."/>
            <person name="Goodwin S."/>
            <person name="Spatafora J."/>
            <person name="Crous P."/>
            <person name="Grigoriev I."/>
        </authorList>
    </citation>
    <scope>NUCLEOTIDE SEQUENCE</scope>
    <source>
        <strain evidence="2">CBS 113979</strain>
    </source>
</reference>
<sequence length="165" mass="18506">MPRTPNRTRFATKRARKHRKQERQRKLAERKARARRVRGPPVSSLQSGAATGTGAGVGVGGSVLNVEDLGGGLETTCGVERAERAERERKKVEVGMMREMGEMEMGMGMGETVGEGRECAEGRKDQTIRPISPLEYPAITQFRRRFDGFISASAEMHHWLLKRRR</sequence>
<feature type="compositionally biased region" description="Basic residues" evidence="1">
    <location>
        <begin position="10"/>
        <end position="23"/>
    </location>
</feature>
<keyword evidence="3" id="KW-1185">Reference proteome</keyword>
<evidence type="ECO:0000256" key="1">
    <source>
        <dbReference type="SAM" id="MobiDB-lite"/>
    </source>
</evidence>
<feature type="region of interest" description="Disordered" evidence="1">
    <location>
        <begin position="1"/>
        <end position="59"/>
    </location>
</feature>
<proteinExistence type="predicted"/>